<dbReference type="GO" id="GO:0003676">
    <property type="term" value="F:nucleic acid binding"/>
    <property type="evidence" value="ECO:0007669"/>
    <property type="project" value="InterPro"/>
</dbReference>
<dbReference type="Gene3D" id="3.30.420.10">
    <property type="entry name" value="Ribonuclease H-like superfamily/Ribonuclease H"/>
    <property type="match status" value="1"/>
</dbReference>
<name>A0AAD4ZIT2_PRUDU</name>
<gene>
    <name evidence="2" type="ORF">L3X38_015304</name>
</gene>
<evidence type="ECO:0000313" key="2">
    <source>
        <dbReference type="EMBL" id="KAI5347425.1"/>
    </source>
</evidence>
<protein>
    <recommendedName>
        <fullName evidence="1">Integrase catalytic domain-containing protein</fullName>
    </recommendedName>
</protein>
<keyword evidence="3" id="KW-1185">Reference proteome</keyword>
<dbReference type="InterPro" id="IPR012337">
    <property type="entry name" value="RNaseH-like_sf"/>
</dbReference>
<dbReference type="InterPro" id="IPR001584">
    <property type="entry name" value="Integrase_cat-core"/>
</dbReference>
<comment type="caution">
    <text evidence="2">The sequence shown here is derived from an EMBL/GenBank/DDBJ whole genome shotgun (WGS) entry which is preliminary data.</text>
</comment>
<sequence length="171" mass="20434">MPCRKNDHKTVFKFLKEHVLSRFGTPQAIIRDGGSHFYNRPFEALVKKYGITHKIPSPYHPQTNGQAELANREIKQILEKTMNPTRKDWSLRLIDALWAYRTAYKSPLGTLRKLQLNELEEVRNDAYENSRIYKERLLKLRIPRMEIFLRLMANDLNLTWVDVFQKMRQYL</sequence>
<evidence type="ECO:0000259" key="1">
    <source>
        <dbReference type="PROSITE" id="PS50994"/>
    </source>
</evidence>
<accession>A0AAD4ZIT2</accession>
<organism evidence="2 3">
    <name type="scientific">Prunus dulcis</name>
    <name type="common">Almond</name>
    <name type="synonym">Amygdalus dulcis</name>
    <dbReference type="NCBI Taxonomy" id="3755"/>
    <lineage>
        <taxon>Eukaryota</taxon>
        <taxon>Viridiplantae</taxon>
        <taxon>Streptophyta</taxon>
        <taxon>Embryophyta</taxon>
        <taxon>Tracheophyta</taxon>
        <taxon>Spermatophyta</taxon>
        <taxon>Magnoliopsida</taxon>
        <taxon>eudicotyledons</taxon>
        <taxon>Gunneridae</taxon>
        <taxon>Pentapetalae</taxon>
        <taxon>rosids</taxon>
        <taxon>fabids</taxon>
        <taxon>Rosales</taxon>
        <taxon>Rosaceae</taxon>
        <taxon>Amygdaloideae</taxon>
        <taxon>Amygdaleae</taxon>
        <taxon>Prunus</taxon>
    </lineage>
</organism>
<reference evidence="2 3" key="1">
    <citation type="journal article" date="2022" name="G3 (Bethesda)">
        <title>Whole-genome sequence and methylome profiling of the almond [Prunus dulcis (Mill.) D.A. Webb] cultivar 'Nonpareil'.</title>
        <authorList>
            <person name="D'Amico-Willman K.M."/>
            <person name="Ouma W.Z."/>
            <person name="Meulia T."/>
            <person name="Sideli G.M."/>
            <person name="Gradziel T.M."/>
            <person name="Fresnedo-Ramirez J."/>
        </authorList>
    </citation>
    <scope>NUCLEOTIDE SEQUENCE [LARGE SCALE GENOMIC DNA]</scope>
    <source>
        <strain evidence="2">Clone GOH B32 T37-40</strain>
    </source>
</reference>
<dbReference type="InterPro" id="IPR036397">
    <property type="entry name" value="RNaseH_sf"/>
</dbReference>
<dbReference type="AlphaFoldDB" id="A0AAD4ZIT2"/>
<proteinExistence type="predicted"/>
<dbReference type="EMBL" id="JAJFAZ020000002">
    <property type="protein sequence ID" value="KAI5347425.1"/>
    <property type="molecule type" value="Genomic_DNA"/>
</dbReference>
<evidence type="ECO:0000313" key="3">
    <source>
        <dbReference type="Proteomes" id="UP001054821"/>
    </source>
</evidence>
<feature type="domain" description="Integrase catalytic" evidence="1">
    <location>
        <begin position="1"/>
        <end position="121"/>
    </location>
</feature>
<dbReference type="SUPFAM" id="SSF53098">
    <property type="entry name" value="Ribonuclease H-like"/>
    <property type="match status" value="1"/>
</dbReference>
<dbReference type="InterPro" id="IPR050951">
    <property type="entry name" value="Retrovirus_Pol_polyprotein"/>
</dbReference>
<dbReference type="PANTHER" id="PTHR37984">
    <property type="entry name" value="PROTEIN CBG26694"/>
    <property type="match status" value="1"/>
</dbReference>
<dbReference type="PROSITE" id="PS50994">
    <property type="entry name" value="INTEGRASE"/>
    <property type="match status" value="1"/>
</dbReference>
<dbReference type="GO" id="GO:0015074">
    <property type="term" value="P:DNA integration"/>
    <property type="evidence" value="ECO:0007669"/>
    <property type="project" value="InterPro"/>
</dbReference>
<dbReference type="Proteomes" id="UP001054821">
    <property type="component" value="Chromosome 2"/>
</dbReference>
<dbReference type="PANTHER" id="PTHR37984:SF5">
    <property type="entry name" value="PROTEIN NYNRIN-LIKE"/>
    <property type="match status" value="1"/>
</dbReference>